<dbReference type="Proteomes" id="UP000605986">
    <property type="component" value="Unassembled WGS sequence"/>
</dbReference>
<keyword evidence="1" id="KW-1133">Transmembrane helix</keyword>
<feature type="transmembrane region" description="Helical" evidence="1">
    <location>
        <begin position="207"/>
        <end position="227"/>
    </location>
</feature>
<keyword evidence="1" id="KW-0472">Membrane</keyword>
<dbReference type="AlphaFoldDB" id="A0A8H4KE69"/>
<dbReference type="PANTHER" id="PTHR37577">
    <property type="entry name" value="INTEGRAL MEMBRANE PROTEIN"/>
    <property type="match status" value="1"/>
</dbReference>
<dbReference type="PANTHER" id="PTHR37577:SF1">
    <property type="entry name" value="INTEGRAL MEMBRANE PROTEIN"/>
    <property type="match status" value="1"/>
</dbReference>
<comment type="caution">
    <text evidence="2">The sequence shown here is derived from an EMBL/GenBank/DDBJ whole genome shotgun (WGS) entry which is preliminary data.</text>
</comment>
<feature type="transmembrane region" description="Helical" evidence="1">
    <location>
        <begin position="118"/>
        <end position="139"/>
    </location>
</feature>
<feature type="transmembrane region" description="Helical" evidence="1">
    <location>
        <begin position="268"/>
        <end position="292"/>
    </location>
</feature>
<protein>
    <submittedName>
        <fullName evidence="2">Uncharacterized protein</fullName>
    </submittedName>
</protein>
<keyword evidence="3" id="KW-1185">Reference proteome</keyword>
<proteinExistence type="predicted"/>
<dbReference type="EMBL" id="JAADJG010000340">
    <property type="protein sequence ID" value="KAF4448446.1"/>
    <property type="molecule type" value="Genomic_DNA"/>
</dbReference>
<reference evidence="2" key="1">
    <citation type="submission" date="2020-01" db="EMBL/GenBank/DDBJ databases">
        <title>Identification and distribution of gene clusters putatively required for synthesis of sphingolipid metabolism inhibitors in phylogenetically diverse species of the filamentous fungus Fusarium.</title>
        <authorList>
            <person name="Kim H.-S."/>
            <person name="Busman M."/>
            <person name="Brown D.W."/>
            <person name="Divon H."/>
            <person name="Uhlig S."/>
            <person name="Proctor R.H."/>
        </authorList>
    </citation>
    <scope>NUCLEOTIDE SEQUENCE</scope>
    <source>
        <strain evidence="2">NRRL 53441</strain>
    </source>
</reference>
<organism evidence="2 3">
    <name type="scientific">Fusarium austroafricanum</name>
    <dbReference type="NCBI Taxonomy" id="2364996"/>
    <lineage>
        <taxon>Eukaryota</taxon>
        <taxon>Fungi</taxon>
        <taxon>Dikarya</taxon>
        <taxon>Ascomycota</taxon>
        <taxon>Pezizomycotina</taxon>
        <taxon>Sordariomycetes</taxon>
        <taxon>Hypocreomycetidae</taxon>
        <taxon>Hypocreales</taxon>
        <taxon>Nectriaceae</taxon>
        <taxon>Fusarium</taxon>
        <taxon>Fusarium concolor species complex</taxon>
    </lineage>
</organism>
<feature type="transmembrane region" description="Helical" evidence="1">
    <location>
        <begin position="82"/>
        <end position="106"/>
    </location>
</feature>
<accession>A0A8H4KE69</accession>
<sequence>MTSNVGKTTNDGWCYGQIQANSDIAGWGTIATFTVNACMGVLASSPLWLAQVKKQLQEARTGPPSTPTTPASLQRLTSWDELLISVADTNLVSALGVVISSLVNFLSDRDAYPNYHLWIAWILADLALMGFSAASVVYRRVRNNQTQKHRLIPRIILAGITWALWMCWTCLILGRFQTWEATWEADKSVTPQCFSTHLDTLTSGLTFTFWIYINLVWVSQSFIWIISTPFQVHIYLDRWLSLFDIWLIRLATSIPNAVQSLIGRRGSMFAPVIIACVFLSQAPTFLLVLFFIPSHMMDLPFVLIFVPWDIYDIYVAKKSNQGIVVDVPTQALQYDINNNAYLGSKKP</sequence>
<keyword evidence="1" id="KW-0812">Transmembrane</keyword>
<evidence type="ECO:0000256" key="1">
    <source>
        <dbReference type="SAM" id="Phobius"/>
    </source>
</evidence>
<dbReference type="OrthoDB" id="5427664at2759"/>
<evidence type="ECO:0000313" key="3">
    <source>
        <dbReference type="Proteomes" id="UP000605986"/>
    </source>
</evidence>
<feature type="transmembrane region" description="Helical" evidence="1">
    <location>
        <begin position="151"/>
        <end position="174"/>
    </location>
</feature>
<dbReference type="InterPro" id="IPR053018">
    <property type="entry name" value="Elsinochrome_Biosynth-Asso"/>
</dbReference>
<evidence type="ECO:0000313" key="2">
    <source>
        <dbReference type="EMBL" id="KAF4448446.1"/>
    </source>
</evidence>
<gene>
    <name evidence="2" type="ORF">F53441_8170</name>
</gene>
<name>A0A8H4KE69_9HYPO</name>